<evidence type="ECO:0000256" key="1">
    <source>
        <dbReference type="ARBA" id="ARBA00005254"/>
    </source>
</evidence>
<dbReference type="PANTHER" id="PTHR42964">
    <property type="entry name" value="ENOYL-COA HYDRATASE"/>
    <property type="match status" value="1"/>
</dbReference>
<evidence type="ECO:0000313" key="2">
    <source>
        <dbReference type="EMBL" id="MXV50469.1"/>
    </source>
</evidence>
<dbReference type="InterPro" id="IPR001753">
    <property type="entry name" value="Enoyl-CoA_hydra/iso"/>
</dbReference>
<dbReference type="InterPro" id="IPR051683">
    <property type="entry name" value="Enoyl-CoA_Hydratase/Isomerase"/>
</dbReference>
<dbReference type="Gene3D" id="1.10.12.10">
    <property type="entry name" value="Lyase 2-enoyl-coa Hydratase, Chain A, domain 2"/>
    <property type="match status" value="1"/>
</dbReference>
<accession>A0A7K1Y8S5</accession>
<proteinExistence type="inferred from homology"/>
<dbReference type="EMBL" id="WVHT01000002">
    <property type="protein sequence ID" value="MXV50469.1"/>
    <property type="molecule type" value="Genomic_DNA"/>
</dbReference>
<sequence length="273" mass="30519">MYFKPEDLDRFEDVSLSLIKTELADKLLEITLNRPEKRNAFTPTMIRELAFALEYAQRNSDIWNVIIKAEGPVFCAGMDLKVFKNPDLDQLNPSLPVAENDPNLGDIFRSFTKPSIACVEGNVYAGGFLIVAGCTFAVASREVDFSLTEVQRGLFPMQVMGALLPIMPARKVLELCLLAKTISAPEAHQLGLISHVSDGDVTDMARSLSAKLMENAPLAIHKGLEAYNWLRAVPEEEKFKFLAGELDKIRLSEDFAEGLKAFEEKRKPVWKNK</sequence>
<dbReference type="Proteomes" id="UP000466586">
    <property type="component" value="Unassembled WGS sequence"/>
</dbReference>
<dbReference type="Pfam" id="PF00378">
    <property type="entry name" value="ECH_1"/>
    <property type="match status" value="1"/>
</dbReference>
<dbReference type="GO" id="GO:0008300">
    <property type="term" value="P:isoprenoid catabolic process"/>
    <property type="evidence" value="ECO:0007669"/>
    <property type="project" value="TreeGrafter"/>
</dbReference>
<dbReference type="Gene3D" id="3.90.226.10">
    <property type="entry name" value="2-enoyl-CoA Hydratase, Chain A, domain 1"/>
    <property type="match status" value="1"/>
</dbReference>
<dbReference type="GO" id="GO:0003824">
    <property type="term" value="F:catalytic activity"/>
    <property type="evidence" value="ECO:0007669"/>
    <property type="project" value="UniProtKB-ARBA"/>
</dbReference>
<reference evidence="2 3" key="1">
    <citation type="submission" date="2019-11" db="EMBL/GenBank/DDBJ databases">
        <title>Pedobacter sp. HMF7647 Genome sequencing and assembly.</title>
        <authorList>
            <person name="Kang H."/>
            <person name="Kim H."/>
            <person name="Joh K."/>
        </authorList>
    </citation>
    <scope>NUCLEOTIDE SEQUENCE [LARGE SCALE GENOMIC DNA]</scope>
    <source>
        <strain evidence="2 3">HMF7647</strain>
    </source>
</reference>
<comment type="caution">
    <text evidence="2">The sequence shown here is derived from an EMBL/GenBank/DDBJ whole genome shotgun (WGS) entry which is preliminary data.</text>
</comment>
<protein>
    <submittedName>
        <fullName evidence="2">Enoyl-CoA hydratase</fullName>
    </submittedName>
</protein>
<comment type="similarity">
    <text evidence="1">Belongs to the enoyl-CoA hydratase/isomerase family.</text>
</comment>
<dbReference type="InterPro" id="IPR014748">
    <property type="entry name" value="Enoyl-CoA_hydra_C"/>
</dbReference>
<dbReference type="PANTHER" id="PTHR42964:SF1">
    <property type="entry name" value="POLYKETIDE BIOSYNTHESIS ENOYL-COA HYDRATASE PKSH-RELATED"/>
    <property type="match status" value="1"/>
</dbReference>
<evidence type="ECO:0000313" key="3">
    <source>
        <dbReference type="Proteomes" id="UP000466586"/>
    </source>
</evidence>
<dbReference type="CDD" id="cd06558">
    <property type="entry name" value="crotonase-like"/>
    <property type="match status" value="1"/>
</dbReference>
<dbReference type="InterPro" id="IPR029045">
    <property type="entry name" value="ClpP/crotonase-like_dom_sf"/>
</dbReference>
<dbReference type="AlphaFoldDB" id="A0A7K1Y8S5"/>
<name>A0A7K1Y8S5_9SPHI</name>
<dbReference type="RefSeq" id="WP_160843639.1">
    <property type="nucleotide sequence ID" value="NZ_WVHT01000002.1"/>
</dbReference>
<organism evidence="2 3">
    <name type="scientific">Hufsiella arboris</name>
    <dbReference type="NCBI Taxonomy" id="2695275"/>
    <lineage>
        <taxon>Bacteria</taxon>
        <taxon>Pseudomonadati</taxon>
        <taxon>Bacteroidota</taxon>
        <taxon>Sphingobacteriia</taxon>
        <taxon>Sphingobacteriales</taxon>
        <taxon>Sphingobacteriaceae</taxon>
        <taxon>Hufsiella</taxon>
    </lineage>
</organism>
<gene>
    <name evidence="2" type="ORF">GS399_05745</name>
</gene>
<keyword evidence="3" id="KW-1185">Reference proteome</keyword>
<dbReference type="SUPFAM" id="SSF52096">
    <property type="entry name" value="ClpP/crotonase"/>
    <property type="match status" value="1"/>
</dbReference>